<gene>
    <name evidence="4" type="ORF">EVA68_04035</name>
</gene>
<dbReference type="Proteomes" id="UP000316199">
    <property type="component" value="Unassembled WGS sequence"/>
</dbReference>
<organism evidence="4 5">
    <name type="scientific">OM182 bacterium</name>
    <dbReference type="NCBI Taxonomy" id="2510334"/>
    <lineage>
        <taxon>Bacteria</taxon>
        <taxon>Pseudomonadati</taxon>
        <taxon>Pseudomonadota</taxon>
        <taxon>Gammaproteobacteria</taxon>
        <taxon>OMG group</taxon>
        <taxon>OM182 clade</taxon>
    </lineage>
</organism>
<evidence type="ECO:0000256" key="1">
    <source>
        <dbReference type="ARBA" id="ARBA00009670"/>
    </source>
</evidence>
<keyword evidence="2" id="KW-0472">Membrane</keyword>
<keyword evidence="4" id="KW-0830">Ubiquinone</keyword>
<comment type="caution">
    <text evidence="4">The sequence shown here is derived from an EMBL/GenBank/DDBJ whole genome shotgun (WGS) entry which is preliminary data.</text>
</comment>
<dbReference type="SUPFAM" id="SSF56112">
    <property type="entry name" value="Protein kinase-like (PK-like)"/>
    <property type="match status" value="1"/>
</dbReference>
<proteinExistence type="inferred from homology"/>
<dbReference type="InterPro" id="IPR011009">
    <property type="entry name" value="Kinase-like_dom_sf"/>
</dbReference>
<dbReference type="PANTHER" id="PTHR10566">
    <property type="entry name" value="CHAPERONE-ACTIVITY OF BC1 COMPLEX CABC1 -RELATED"/>
    <property type="match status" value="1"/>
</dbReference>
<dbReference type="InterPro" id="IPR050154">
    <property type="entry name" value="UbiB_kinase"/>
</dbReference>
<dbReference type="InterPro" id="IPR004147">
    <property type="entry name" value="ABC1_dom"/>
</dbReference>
<name>A0A520S280_9GAMM</name>
<comment type="similarity">
    <text evidence="1">Belongs to the protein kinase superfamily. ADCK protein kinase family.</text>
</comment>
<evidence type="ECO:0000313" key="5">
    <source>
        <dbReference type="Proteomes" id="UP000316199"/>
    </source>
</evidence>
<evidence type="ECO:0000259" key="3">
    <source>
        <dbReference type="Pfam" id="PF03109"/>
    </source>
</evidence>
<keyword evidence="2" id="KW-0812">Transmembrane</keyword>
<feature type="transmembrane region" description="Helical" evidence="2">
    <location>
        <begin position="324"/>
        <end position="343"/>
    </location>
</feature>
<sequence>KRLHALDIVKDYEFTISNELNLQLEAANTSTLRQNWIDSDDLYVPKIYWEHCTSRVMVIERIYGIRSNNLTLLNERGVDLKKLAHLGVNIFFTQVFDHNFFHADMHPGNVFIDISDPKNPSYIALDCAIIGSLSKEDKDYLAQNLVAFFHQDYAEVARLHVVSGWVPENTNIMEFEAVIRSVCAPVFQKPIKDISFGKLLTSLFKTAREFKMEVQPQLILLQKTLLNIEGMGRQIYPELDLWETAAPFMENWMRSRYSGRALLKAFKENIPRWINQLPQVPDLALGALTEINLLGEKANEQARLLTEIKEYLDHEAKKARYTRIGTLALVTAILLSFLLLSGYVTMTEALVGTSLLSSFEVYWLYFQS</sequence>
<feature type="domain" description="ABC1 atypical kinase-like" evidence="3">
    <location>
        <begin position="6"/>
        <end position="159"/>
    </location>
</feature>
<dbReference type="PANTHER" id="PTHR10566:SF113">
    <property type="entry name" value="PROTEIN ACTIVITY OF BC1 COMPLEX KINASE 7, CHLOROPLASTIC"/>
    <property type="match status" value="1"/>
</dbReference>
<evidence type="ECO:0000313" key="4">
    <source>
        <dbReference type="EMBL" id="RZO76590.1"/>
    </source>
</evidence>
<protein>
    <submittedName>
        <fullName evidence="4">Ubiquinone biosynthesis regulatory protein kinase UbiB</fullName>
    </submittedName>
</protein>
<dbReference type="Pfam" id="PF03109">
    <property type="entry name" value="ABC1"/>
    <property type="match status" value="1"/>
</dbReference>
<feature type="non-terminal residue" evidence="4">
    <location>
        <position position="1"/>
    </location>
</feature>
<accession>A0A520S280</accession>
<reference evidence="4 5" key="1">
    <citation type="submission" date="2019-02" db="EMBL/GenBank/DDBJ databases">
        <title>Prokaryotic population dynamics and viral predation in marine succession experiment using metagenomics: the confinement effect.</title>
        <authorList>
            <person name="Haro-Moreno J.M."/>
            <person name="Rodriguez-Valera F."/>
            <person name="Lopez-Perez M."/>
        </authorList>
    </citation>
    <scope>NUCLEOTIDE SEQUENCE [LARGE SCALE GENOMIC DNA]</scope>
    <source>
        <strain evidence="4">MED-G157</strain>
    </source>
</reference>
<dbReference type="AlphaFoldDB" id="A0A520S280"/>
<keyword evidence="2" id="KW-1133">Transmembrane helix</keyword>
<evidence type="ECO:0000256" key="2">
    <source>
        <dbReference type="SAM" id="Phobius"/>
    </source>
</evidence>
<dbReference type="EMBL" id="SHAG01000010">
    <property type="protein sequence ID" value="RZO76590.1"/>
    <property type="molecule type" value="Genomic_DNA"/>
</dbReference>